<reference evidence="2" key="1">
    <citation type="submission" date="2020-07" db="EMBL/GenBank/DDBJ databases">
        <title>A long reads based de novo assembly of the rainbow trout Arlee double haploid line genome.</title>
        <authorList>
            <person name="Gao G."/>
            <person name="Palti Y."/>
        </authorList>
    </citation>
    <scope>NUCLEOTIDE SEQUENCE [LARGE SCALE GENOMIC DNA]</scope>
</reference>
<keyword evidence="3" id="KW-1185">Reference proteome</keyword>
<protein>
    <submittedName>
        <fullName evidence="2">Uncharacterized protein</fullName>
    </submittedName>
</protein>
<dbReference type="Proteomes" id="UP000694395">
    <property type="component" value="Chromosome Y"/>
</dbReference>
<reference evidence="2" key="2">
    <citation type="submission" date="2025-08" db="UniProtKB">
        <authorList>
            <consortium name="Ensembl"/>
        </authorList>
    </citation>
    <scope>IDENTIFICATION</scope>
</reference>
<dbReference type="Ensembl" id="ENSOMYT00000061184.2">
    <property type="protein sequence ID" value="ENSOMYP00000056200.2"/>
    <property type="gene ID" value="ENSOMYG00000043272.2"/>
</dbReference>
<dbReference type="GO" id="GO:0005634">
    <property type="term" value="C:nucleus"/>
    <property type="evidence" value="ECO:0007669"/>
    <property type="project" value="TreeGrafter"/>
</dbReference>
<reference evidence="2" key="3">
    <citation type="submission" date="2025-09" db="UniProtKB">
        <authorList>
            <consortium name="Ensembl"/>
        </authorList>
    </citation>
    <scope>IDENTIFICATION</scope>
</reference>
<dbReference type="AlphaFoldDB" id="A0A8C7RV94"/>
<evidence type="ECO:0000313" key="2">
    <source>
        <dbReference type="Ensembl" id="ENSOMYP00000056200.2"/>
    </source>
</evidence>
<evidence type="ECO:0000313" key="3">
    <source>
        <dbReference type="Proteomes" id="UP000694395"/>
    </source>
</evidence>
<sequence length="127" mass="13849">MDPQILKNVYSCTIKSIPPGMTTARPPGRPKKDSSHPSHRLFSLLPHGNADGYSIFDKCVCVCVSVPLQEAAQPVSSQPGPCMFEVRQFLNCATTQADLSLCEGFNEVLKPCKGSHGKTLAVFEYSY</sequence>
<name>A0A8C7RV94_ONCMY</name>
<dbReference type="PANTHER" id="PTHR13523:SF4">
    <property type="entry name" value="COILED-COIL-HELIX-COILED-COIL-HELIX DOMAIN-CONTAINING PROTEIN 10, MITOCHONDRIAL"/>
    <property type="match status" value="1"/>
</dbReference>
<proteinExistence type="predicted"/>
<dbReference type="GO" id="GO:0005739">
    <property type="term" value="C:mitochondrion"/>
    <property type="evidence" value="ECO:0007669"/>
    <property type="project" value="TreeGrafter"/>
</dbReference>
<dbReference type="PANTHER" id="PTHR13523">
    <property type="entry name" value="COILED-COIL-HELIX-COILED-COIL-HELIX DOMAIN CONTAINING 2/NUR77"/>
    <property type="match status" value="1"/>
</dbReference>
<organism evidence="2 3">
    <name type="scientific">Oncorhynchus mykiss</name>
    <name type="common">Rainbow trout</name>
    <name type="synonym">Salmo gairdneri</name>
    <dbReference type="NCBI Taxonomy" id="8022"/>
    <lineage>
        <taxon>Eukaryota</taxon>
        <taxon>Metazoa</taxon>
        <taxon>Chordata</taxon>
        <taxon>Craniata</taxon>
        <taxon>Vertebrata</taxon>
        <taxon>Euteleostomi</taxon>
        <taxon>Actinopterygii</taxon>
        <taxon>Neopterygii</taxon>
        <taxon>Teleostei</taxon>
        <taxon>Protacanthopterygii</taxon>
        <taxon>Salmoniformes</taxon>
        <taxon>Salmonidae</taxon>
        <taxon>Salmoninae</taxon>
        <taxon>Oncorhynchus</taxon>
    </lineage>
</organism>
<dbReference type="GO" id="GO:0007005">
    <property type="term" value="P:mitochondrion organization"/>
    <property type="evidence" value="ECO:0007669"/>
    <property type="project" value="InterPro"/>
</dbReference>
<dbReference type="InterPro" id="IPR055304">
    <property type="entry name" value="CHCHD2/10-like"/>
</dbReference>
<evidence type="ECO:0000256" key="1">
    <source>
        <dbReference type="SAM" id="MobiDB-lite"/>
    </source>
</evidence>
<accession>A0A8C7RV94</accession>
<feature type="region of interest" description="Disordered" evidence="1">
    <location>
        <begin position="17"/>
        <end position="40"/>
    </location>
</feature>